<dbReference type="AlphaFoldDB" id="R7ZYQ2"/>
<gene>
    <name evidence="1" type="ORF">ADIS_0232</name>
</gene>
<dbReference type="Proteomes" id="UP000013909">
    <property type="component" value="Unassembled WGS sequence"/>
</dbReference>
<dbReference type="STRING" id="1232681.ADIS_0232"/>
<name>R7ZYQ2_9BACT</name>
<comment type="caution">
    <text evidence="1">The sequence shown here is derived from an EMBL/GenBank/DDBJ whole genome shotgun (WGS) entry which is preliminary data.</text>
</comment>
<evidence type="ECO:0000313" key="2">
    <source>
        <dbReference type="Proteomes" id="UP000013909"/>
    </source>
</evidence>
<evidence type="ECO:0000313" key="1">
    <source>
        <dbReference type="EMBL" id="EON79227.1"/>
    </source>
</evidence>
<proteinExistence type="predicted"/>
<organism evidence="1 2">
    <name type="scientific">Lunatimonas lonarensis</name>
    <dbReference type="NCBI Taxonomy" id="1232681"/>
    <lineage>
        <taxon>Bacteria</taxon>
        <taxon>Pseudomonadati</taxon>
        <taxon>Bacteroidota</taxon>
        <taxon>Cytophagia</taxon>
        <taxon>Cytophagales</taxon>
        <taxon>Cyclobacteriaceae</taxon>
    </lineage>
</organism>
<keyword evidence="2" id="KW-1185">Reference proteome</keyword>
<reference evidence="1 2" key="1">
    <citation type="submission" date="2013-02" db="EMBL/GenBank/DDBJ databases">
        <title>A novel strain isolated from Lonar lake, Maharashtra, India.</title>
        <authorList>
            <person name="Singh A."/>
        </authorList>
    </citation>
    <scope>NUCLEOTIDE SEQUENCE [LARGE SCALE GENOMIC DNA]</scope>
    <source>
        <strain evidence="1 2">AK24</strain>
    </source>
</reference>
<protein>
    <submittedName>
        <fullName evidence="1">Uncharacterized protein</fullName>
    </submittedName>
</protein>
<sequence>MLRDIGGYLPGRQAGMPSAIYWVTFGRVGSLRIYGFGKDVGW</sequence>
<dbReference type="EMBL" id="AQHR01000010">
    <property type="protein sequence ID" value="EON79227.1"/>
    <property type="molecule type" value="Genomic_DNA"/>
</dbReference>
<accession>R7ZYQ2</accession>